<dbReference type="EMBL" id="BGPR01031309">
    <property type="protein sequence ID" value="GBO04301.1"/>
    <property type="molecule type" value="Genomic_DNA"/>
</dbReference>
<gene>
    <name evidence="2" type="ORF">AVEN_178940_1</name>
    <name evidence="1" type="ORF">AVEN_192891_1</name>
</gene>
<comment type="caution">
    <text evidence="2">The sequence shown here is derived from an EMBL/GenBank/DDBJ whole genome shotgun (WGS) entry which is preliminary data.</text>
</comment>
<dbReference type="AlphaFoldDB" id="A0A4Y2TUL1"/>
<protein>
    <submittedName>
        <fullName evidence="2">Uncharacterized protein</fullName>
    </submittedName>
</protein>
<reference evidence="2 3" key="1">
    <citation type="journal article" date="2019" name="Sci. Rep.">
        <title>Orb-weaving spider Araneus ventricosus genome elucidates the spidroin gene catalogue.</title>
        <authorList>
            <person name="Kono N."/>
            <person name="Nakamura H."/>
            <person name="Ohtoshi R."/>
            <person name="Moran D.A.P."/>
            <person name="Shinohara A."/>
            <person name="Yoshida Y."/>
            <person name="Fujiwara M."/>
            <person name="Mori M."/>
            <person name="Tomita M."/>
            <person name="Arakawa K."/>
        </authorList>
    </citation>
    <scope>NUCLEOTIDE SEQUENCE [LARGE SCALE GENOMIC DNA]</scope>
</reference>
<evidence type="ECO:0000313" key="1">
    <source>
        <dbReference type="EMBL" id="GBO04301.1"/>
    </source>
</evidence>
<evidence type="ECO:0000313" key="3">
    <source>
        <dbReference type="Proteomes" id="UP000499080"/>
    </source>
</evidence>
<dbReference type="Proteomes" id="UP000499080">
    <property type="component" value="Unassembled WGS sequence"/>
</dbReference>
<keyword evidence="3" id="KW-1185">Reference proteome</keyword>
<accession>A0A4Y2TUL1</accession>
<sequence>MKLATAREEEALGPEGFRFETRFHQKPAVYGASCTLNHTPRSNALQRKIGEGERVCRLRRRPRYLTAVQNYFVRPKIALVLLQNWMLT</sequence>
<name>A0A4Y2TUL1_ARAVE</name>
<evidence type="ECO:0000313" key="2">
    <source>
        <dbReference type="EMBL" id="GBO04305.1"/>
    </source>
</evidence>
<dbReference type="EMBL" id="BGPR01031311">
    <property type="protein sequence ID" value="GBO04305.1"/>
    <property type="molecule type" value="Genomic_DNA"/>
</dbReference>
<proteinExistence type="predicted"/>
<organism evidence="2 3">
    <name type="scientific">Araneus ventricosus</name>
    <name type="common">Orbweaver spider</name>
    <name type="synonym">Epeira ventricosa</name>
    <dbReference type="NCBI Taxonomy" id="182803"/>
    <lineage>
        <taxon>Eukaryota</taxon>
        <taxon>Metazoa</taxon>
        <taxon>Ecdysozoa</taxon>
        <taxon>Arthropoda</taxon>
        <taxon>Chelicerata</taxon>
        <taxon>Arachnida</taxon>
        <taxon>Araneae</taxon>
        <taxon>Araneomorphae</taxon>
        <taxon>Entelegynae</taxon>
        <taxon>Araneoidea</taxon>
        <taxon>Araneidae</taxon>
        <taxon>Araneus</taxon>
    </lineage>
</organism>